<sequence length="229" mass="26033">MIKAVVFDLDDTLISESEYQRSANNAVFGHLSDLTGFPISVVRDHSARASLGPRTEYFQNLLPMLGLEVNQDSVSSLISFHREHTPELNWYPDVLEVVSCLKNEGAKLGIITDGYSVVQHQKLKAVQAEKFFDVVMVSDDLGREFWKPHPRVFNETALKLGILPHEMLYVGDNPAKDFYISKTLGVITARVIRNDSIKADLEYFEDVKENFPLKNFQSVVELFRNLKLN</sequence>
<dbReference type="SUPFAM" id="SSF56784">
    <property type="entry name" value="HAD-like"/>
    <property type="match status" value="1"/>
</dbReference>
<dbReference type="Pfam" id="PF13419">
    <property type="entry name" value="HAD_2"/>
    <property type="match status" value="1"/>
</dbReference>
<evidence type="ECO:0000313" key="6">
    <source>
        <dbReference type="Proteomes" id="UP000076929"/>
    </source>
</evidence>
<dbReference type="Gene3D" id="3.40.50.1000">
    <property type="entry name" value="HAD superfamily/HAD-like"/>
    <property type="match status" value="1"/>
</dbReference>
<organism evidence="5 6">
    <name type="scientific">Corynebacterium crudilactis</name>
    <dbReference type="NCBI Taxonomy" id="1652495"/>
    <lineage>
        <taxon>Bacteria</taxon>
        <taxon>Bacillati</taxon>
        <taxon>Actinomycetota</taxon>
        <taxon>Actinomycetes</taxon>
        <taxon>Mycobacteriales</taxon>
        <taxon>Corynebacteriaceae</taxon>
        <taxon>Corynebacterium</taxon>
    </lineage>
</organism>
<dbReference type="EMBL" id="CP015622">
    <property type="protein sequence ID" value="ANE03079.1"/>
    <property type="molecule type" value="Genomic_DNA"/>
</dbReference>
<dbReference type="Gene3D" id="1.10.150.520">
    <property type="match status" value="1"/>
</dbReference>
<gene>
    <name evidence="5" type="ORF">ccrud_01855</name>
</gene>
<dbReference type="AlphaFoldDB" id="A0A172QQX8"/>
<accession>A0A172QQX8</accession>
<dbReference type="OrthoDB" id="9810501at2"/>
<dbReference type="STRING" id="1652495.ccrud_01855"/>
<evidence type="ECO:0000313" key="5">
    <source>
        <dbReference type="EMBL" id="ANE03079.1"/>
    </source>
</evidence>
<dbReference type="RefSeq" id="WP_066564058.1">
    <property type="nucleotide sequence ID" value="NZ_CP015622.1"/>
</dbReference>
<reference evidence="5 6" key="1">
    <citation type="submission" date="2016-05" db="EMBL/GenBank/DDBJ databases">
        <title>Complete genome sequence of Corynebacterium crudilactis, a new Corynebacterium species isolated from raw cow's milk.</title>
        <authorList>
            <person name="Christian R."/>
            <person name="Zimmermann J."/>
            <person name="Lipski A."/>
            <person name="Kalinowski J."/>
        </authorList>
    </citation>
    <scope>NUCLEOTIDE SEQUENCE [LARGE SCALE GENOMIC DNA]</scope>
    <source>
        <strain evidence="5 6">JZ16</strain>
    </source>
</reference>
<evidence type="ECO:0008006" key="7">
    <source>
        <dbReference type="Google" id="ProtNLM"/>
    </source>
</evidence>
<name>A0A172QQX8_9CORY</name>
<dbReference type="SFLD" id="SFLDS00003">
    <property type="entry name" value="Haloacid_Dehalogenase"/>
    <property type="match status" value="1"/>
</dbReference>
<dbReference type="KEGG" id="ccjz:ccrud_01855"/>
<evidence type="ECO:0000256" key="4">
    <source>
        <dbReference type="ARBA" id="ARBA00022842"/>
    </source>
</evidence>
<keyword evidence="2" id="KW-0479">Metal-binding</keyword>
<comment type="cofactor">
    <cofactor evidence="1">
        <name>Mg(2+)</name>
        <dbReference type="ChEBI" id="CHEBI:18420"/>
    </cofactor>
</comment>
<keyword evidence="6" id="KW-1185">Reference proteome</keyword>
<dbReference type="PANTHER" id="PTHR46470">
    <property type="entry name" value="N-ACYLNEURAMINATE-9-PHOSPHATASE"/>
    <property type="match status" value="1"/>
</dbReference>
<dbReference type="InterPro" id="IPR036412">
    <property type="entry name" value="HAD-like_sf"/>
</dbReference>
<dbReference type="InterPro" id="IPR041492">
    <property type="entry name" value="HAD_2"/>
</dbReference>
<keyword evidence="3" id="KW-0378">Hydrolase</keyword>
<dbReference type="NCBIfam" id="TIGR01549">
    <property type="entry name" value="HAD-SF-IA-v1"/>
    <property type="match status" value="1"/>
</dbReference>
<proteinExistence type="predicted"/>
<dbReference type="GO" id="GO:0016791">
    <property type="term" value="F:phosphatase activity"/>
    <property type="evidence" value="ECO:0007669"/>
    <property type="project" value="TreeGrafter"/>
</dbReference>
<dbReference type="Proteomes" id="UP000076929">
    <property type="component" value="Chromosome"/>
</dbReference>
<dbReference type="InterPro" id="IPR051400">
    <property type="entry name" value="HAD-like_hydrolase"/>
</dbReference>
<evidence type="ECO:0000256" key="3">
    <source>
        <dbReference type="ARBA" id="ARBA00022801"/>
    </source>
</evidence>
<dbReference type="GO" id="GO:0046872">
    <property type="term" value="F:metal ion binding"/>
    <property type="evidence" value="ECO:0007669"/>
    <property type="project" value="UniProtKB-KW"/>
</dbReference>
<evidence type="ECO:0000256" key="2">
    <source>
        <dbReference type="ARBA" id="ARBA00022723"/>
    </source>
</evidence>
<evidence type="ECO:0000256" key="1">
    <source>
        <dbReference type="ARBA" id="ARBA00001946"/>
    </source>
</evidence>
<dbReference type="PANTHER" id="PTHR46470:SF2">
    <property type="entry name" value="GLYCERALDEHYDE 3-PHOSPHATE PHOSPHATASE"/>
    <property type="match status" value="1"/>
</dbReference>
<dbReference type="SFLD" id="SFLDG01129">
    <property type="entry name" value="C1.5:_HAD__Beta-PGM__Phosphata"/>
    <property type="match status" value="1"/>
</dbReference>
<protein>
    <recommendedName>
        <fullName evidence="7">HAD family hydrolase</fullName>
    </recommendedName>
</protein>
<keyword evidence="4" id="KW-0460">Magnesium</keyword>
<dbReference type="InterPro" id="IPR023214">
    <property type="entry name" value="HAD_sf"/>
</dbReference>
<dbReference type="GO" id="GO:0044281">
    <property type="term" value="P:small molecule metabolic process"/>
    <property type="evidence" value="ECO:0007669"/>
    <property type="project" value="UniProtKB-ARBA"/>
</dbReference>
<dbReference type="InterPro" id="IPR006439">
    <property type="entry name" value="HAD-SF_hydro_IA"/>
</dbReference>